<evidence type="ECO:0000256" key="4">
    <source>
        <dbReference type="ARBA" id="ARBA00023136"/>
    </source>
</evidence>
<keyword evidence="9" id="KW-1185">Reference proteome</keyword>
<dbReference type="InterPro" id="IPR049326">
    <property type="entry name" value="Rhodopsin_dom_fungi"/>
</dbReference>
<gene>
    <name evidence="8" type="ORF">K469DRAFT_705676</name>
</gene>
<dbReference type="AlphaFoldDB" id="A0A6A6E5M0"/>
<evidence type="ECO:0000256" key="1">
    <source>
        <dbReference type="ARBA" id="ARBA00004141"/>
    </source>
</evidence>
<comment type="similarity">
    <text evidence="5">Belongs to the SAT4 family.</text>
</comment>
<feature type="transmembrane region" description="Helical" evidence="6">
    <location>
        <begin position="180"/>
        <end position="204"/>
    </location>
</feature>
<keyword evidence="4 6" id="KW-0472">Membrane</keyword>
<feature type="domain" description="Rhodopsin" evidence="7">
    <location>
        <begin position="48"/>
        <end position="276"/>
    </location>
</feature>
<evidence type="ECO:0000256" key="3">
    <source>
        <dbReference type="ARBA" id="ARBA00022989"/>
    </source>
</evidence>
<evidence type="ECO:0000313" key="8">
    <source>
        <dbReference type="EMBL" id="KAF2187114.1"/>
    </source>
</evidence>
<evidence type="ECO:0000256" key="6">
    <source>
        <dbReference type="SAM" id="Phobius"/>
    </source>
</evidence>
<dbReference type="Proteomes" id="UP000800200">
    <property type="component" value="Unassembled WGS sequence"/>
</dbReference>
<evidence type="ECO:0000256" key="5">
    <source>
        <dbReference type="ARBA" id="ARBA00038359"/>
    </source>
</evidence>
<dbReference type="PANTHER" id="PTHR33048">
    <property type="entry name" value="PTH11-LIKE INTEGRAL MEMBRANE PROTEIN (AFU_ORTHOLOGUE AFUA_5G11245)"/>
    <property type="match status" value="1"/>
</dbReference>
<feature type="transmembrane region" description="Helical" evidence="6">
    <location>
        <begin position="100"/>
        <end position="125"/>
    </location>
</feature>
<dbReference type="Pfam" id="PF20684">
    <property type="entry name" value="Fung_rhodopsin"/>
    <property type="match status" value="1"/>
</dbReference>
<dbReference type="InterPro" id="IPR052337">
    <property type="entry name" value="SAT4-like"/>
</dbReference>
<sequence length="286" mass="32542">MALYVNNLVASIVLSIITALFVMARSCCISCERSSRWTVEMIKWHQREKWLVFGAGVLFWAYCGGVWTAVASSSYNENINADESSRSRFFWEMRKFNSQFGAYGTTLCITFCRFAIIIFYTRTFYSFRPTYFEQQSLFLSVIGLFTAIWFIAAVFWDLFKCRPYEKAYKDSAKGSCANELIGFGILEVTSSLLNVMLVGFLYFMIASKVMVFVKRLEIQTALAMGGFVCLTSLMRIVEVTSPKDPAVVLNENTFWHLLQLGFAIVCCCIAPVRSILPELVADPRLL</sequence>
<feature type="transmembrane region" description="Helical" evidence="6">
    <location>
        <begin position="216"/>
        <end position="237"/>
    </location>
</feature>
<dbReference type="OrthoDB" id="5378633at2759"/>
<feature type="transmembrane region" description="Helical" evidence="6">
    <location>
        <begin position="6"/>
        <end position="29"/>
    </location>
</feature>
<name>A0A6A6E5M0_9PEZI</name>
<feature type="transmembrane region" description="Helical" evidence="6">
    <location>
        <begin position="50"/>
        <end position="70"/>
    </location>
</feature>
<keyword evidence="2 6" id="KW-0812">Transmembrane</keyword>
<dbReference type="EMBL" id="ML994628">
    <property type="protein sequence ID" value="KAF2187114.1"/>
    <property type="molecule type" value="Genomic_DNA"/>
</dbReference>
<accession>A0A6A6E5M0</accession>
<proteinExistence type="inferred from homology"/>
<comment type="subcellular location">
    <subcellularLocation>
        <location evidence="1">Membrane</location>
        <topology evidence="1">Multi-pass membrane protein</topology>
    </subcellularLocation>
</comment>
<feature type="transmembrane region" description="Helical" evidence="6">
    <location>
        <begin position="257"/>
        <end position="276"/>
    </location>
</feature>
<protein>
    <recommendedName>
        <fullName evidence="7">Rhodopsin domain-containing protein</fullName>
    </recommendedName>
</protein>
<reference evidence="8" key="1">
    <citation type="journal article" date="2020" name="Stud. Mycol.">
        <title>101 Dothideomycetes genomes: a test case for predicting lifestyles and emergence of pathogens.</title>
        <authorList>
            <person name="Haridas S."/>
            <person name="Albert R."/>
            <person name="Binder M."/>
            <person name="Bloem J."/>
            <person name="Labutti K."/>
            <person name="Salamov A."/>
            <person name="Andreopoulos B."/>
            <person name="Baker S."/>
            <person name="Barry K."/>
            <person name="Bills G."/>
            <person name="Bluhm B."/>
            <person name="Cannon C."/>
            <person name="Castanera R."/>
            <person name="Culley D."/>
            <person name="Daum C."/>
            <person name="Ezra D."/>
            <person name="Gonzalez J."/>
            <person name="Henrissat B."/>
            <person name="Kuo A."/>
            <person name="Liang C."/>
            <person name="Lipzen A."/>
            <person name="Lutzoni F."/>
            <person name="Magnuson J."/>
            <person name="Mondo S."/>
            <person name="Nolan M."/>
            <person name="Ohm R."/>
            <person name="Pangilinan J."/>
            <person name="Park H.-J."/>
            <person name="Ramirez L."/>
            <person name="Alfaro M."/>
            <person name="Sun H."/>
            <person name="Tritt A."/>
            <person name="Yoshinaga Y."/>
            <person name="Zwiers L.-H."/>
            <person name="Turgeon B."/>
            <person name="Goodwin S."/>
            <person name="Spatafora J."/>
            <person name="Crous P."/>
            <person name="Grigoriev I."/>
        </authorList>
    </citation>
    <scope>NUCLEOTIDE SEQUENCE</scope>
    <source>
        <strain evidence="8">CBS 207.26</strain>
    </source>
</reference>
<organism evidence="8 9">
    <name type="scientific">Zopfia rhizophila CBS 207.26</name>
    <dbReference type="NCBI Taxonomy" id="1314779"/>
    <lineage>
        <taxon>Eukaryota</taxon>
        <taxon>Fungi</taxon>
        <taxon>Dikarya</taxon>
        <taxon>Ascomycota</taxon>
        <taxon>Pezizomycotina</taxon>
        <taxon>Dothideomycetes</taxon>
        <taxon>Dothideomycetes incertae sedis</taxon>
        <taxon>Zopfiaceae</taxon>
        <taxon>Zopfia</taxon>
    </lineage>
</organism>
<dbReference type="GO" id="GO:0016020">
    <property type="term" value="C:membrane"/>
    <property type="evidence" value="ECO:0007669"/>
    <property type="project" value="UniProtKB-SubCell"/>
</dbReference>
<dbReference type="PANTHER" id="PTHR33048:SF168">
    <property type="match status" value="1"/>
</dbReference>
<keyword evidence="3 6" id="KW-1133">Transmembrane helix</keyword>
<evidence type="ECO:0000313" key="9">
    <source>
        <dbReference type="Proteomes" id="UP000800200"/>
    </source>
</evidence>
<evidence type="ECO:0000256" key="2">
    <source>
        <dbReference type="ARBA" id="ARBA00022692"/>
    </source>
</evidence>
<feature type="transmembrane region" description="Helical" evidence="6">
    <location>
        <begin position="137"/>
        <end position="156"/>
    </location>
</feature>
<evidence type="ECO:0000259" key="7">
    <source>
        <dbReference type="Pfam" id="PF20684"/>
    </source>
</evidence>